<proteinExistence type="predicted"/>
<organism evidence="1 2">
    <name type="scientific">Pyropia yezoensis</name>
    <name type="common">Susabi-nori</name>
    <name type="synonym">Porphyra yezoensis</name>
    <dbReference type="NCBI Taxonomy" id="2788"/>
    <lineage>
        <taxon>Eukaryota</taxon>
        <taxon>Rhodophyta</taxon>
        <taxon>Bangiophyceae</taxon>
        <taxon>Bangiales</taxon>
        <taxon>Bangiaceae</taxon>
        <taxon>Pyropia</taxon>
    </lineage>
</organism>
<dbReference type="Proteomes" id="UP000798662">
    <property type="component" value="Chromosome 1"/>
</dbReference>
<accession>A0ACC3BQN1</accession>
<evidence type="ECO:0000313" key="1">
    <source>
        <dbReference type="EMBL" id="KAK1860045.1"/>
    </source>
</evidence>
<sequence length="128" mass="14045">MPTITLMAAVLAYAATASGRVLLLPELAEMEGLMADAEDRSYRRVPNLDEDYNTWALLFKAYLVTKDLSQPIEKSLPPEGEAAALQQYNQKDRKALAEIILSVKIQHLPTLAEAGTARQAWGALEAAF</sequence>
<reference evidence="1" key="1">
    <citation type="submission" date="2019-11" db="EMBL/GenBank/DDBJ databases">
        <title>Nori genome reveals adaptations in red seaweeds to the harsh intertidal environment.</title>
        <authorList>
            <person name="Wang D."/>
            <person name="Mao Y."/>
        </authorList>
    </citation>
    <scope>NUCLEOTIDE SEQUENCE</scope>
    <source>
        <tissue evidence="1">Gametophyte</tissue>
    </source>
</reference>
<name>A0ACC3BQN1_PYRYE</name>
<protein>
    <submittedName>
        <fullName evidence="1">Uncharacterized protein</fullName>
    </submittedName>
</protein>
<comment type="caution">
    <text evidence="1">The sequence shown here is derived from an EMBL/GenBank/DDBJ whole genome shotgun (WGS) entry which is preliminary data.</text>
</comment>
<keyword evidence="2" id="KW-1185">Reference proteome</keyword>
<evidence type="ECO:0000313" key="2">
    <source>
        <dbReference type="Proteomes" id="UP000798662"/>
    </source>
</evidence>
<gene>
    <name evidence="1" type="ORF">I4F81_002637</name>
</gene>
<dbReference type="EMBL" id="CM020618">
    <property type="protein sequence ID" value="KAK1860045.1"/>
    <property type="molecule type" value="Genomic_DNA"/>
</dbReference>